<gene>
    <name evidence="2" type="ORF">Cvel_24202</name>
</gene>
<dbReference type="AlphaFoldDB" id="A0A0G4H0E9"/>
<sequence length="219" mass="24245">MMLKLLAAFAAVHVARASWIYGKKTSDHVSGTDDIAIDWNTVAINVVPPTSKNFDVSGADAPKTAASLTAELVKNGVRAEEAKNVGEWASASDAFESRTFEFKYINDVGSVTVKLIFCKREKKGDGSLTISTRLREGNATGTVKALKNVHHEKTVTKRIAGIRIKRHTERWTTQEDRGLTRQELEHLSGLLADKVNEAMRSLQTQQQQQEKKKENLVVV</sequence>
<dbReference type="EMBL" id="CDMZ01001749">
    <property type="protein sequence ID" value="CEM37020.1"/>
    <property type="molecule type" value="Genomic_DNA"/>
</dbReference>
<evidence type="ECO:0000256" key="1">
    <source>
        <dbReference type="SAM" id="SignalP"/>
    </source>
</evidence>
<accession>A0A0G4H0E9</accession>
<evidence type="ECO:0000313" key="2">
    <source>
        <dbReference type="EMBL" id="CEM37020.1"/>
    </source>
</evidence>
<evidence type="ECO:0008006" key="3">
    <source>
        <dbReference type="Google" id="ProtNLM"/>
    </source>
</evidence>
<proteinExistence type="predicted"/>
<reference evidence="2" key="1">
    <citation type="submission" date="2014-11" db="EMBL/GenBank/DDBJ databases">
        <authorList>
            <person name="Otto D Thomas"/>
            <person name="Naeem Raeece"/>
        </authorList>
    </citation>
    <scope>NUCLEOTIDE SEQUENCE</scope>
</reference>
<dbReference type="VEuPathDB" id="CryptoDB:Cvel_24202"/>
<feature type="signal peptide" evidence="1">
    <location>
        <begin position="1"/>
        <end position="17"/>
    </location>
</feature>
<name>A0A0G4H0E9_9ALVE</name>
<protein>
    <recommendedName>
        <fullName evidence="3">GOLD domain-containing protein</fullName>
    </recommendedName>
</protein>
<organism evidence="2">
    <name type="scientific">Chromera velia CCMP2878</name>
    <dbReference type="NCBI Taxonomy" id="1169474"/>
    <lineage>
        <taxon>Eukaryota</taxon>
        <taxon>Sar</taxon>
        <taxon>Alveolata</taxon>
        <taxon>Colpodellida</taxon>
        <taxon>Chromeraceae</taxon>
        <taxon>Chromera</taxon>
    </lineage>
</organism>
<feature type="chain" id="PRO_5005190923" description="GOLD domain-containing protein" evidence="1">
    <location>
        <begin position="18"/>
        <end position="219"/>
    </location>
</feature>
<keyword evidence="1" id="KW-0732">Signal</keyword>